<proteinExistence type="predicted"/>
<dbReference type="GO" id="GO:0008930">
    <property type="term" value="F:methylthioadenosine nucleosidase activity"/>
    <property type="evidence" value="ECO:0007669"/>
    <property type="project" value="TreeGrafter"/>
</dbReference>
<dbReference type="GO" id="GO:0009116">
    <property type="term" value="P:nucleoside metabolic process"/>
    <property type="evidence" value="ECO:0007669"/>
    <property type="project" value="InterPro"/>
</dbReference>
<dbReference type="PANTHER" id="PTHR46832">
    <property type="entry name" value="5'-METHYLTHIOADENOSINE/S-ADENOSYLHOMOCYSTEINE NUCLEOSIDASE"/>
    <property type="match status" value="1"/>
</dbReference>
<dbReference type="GO" id="GO:0008782">
    <property type="term" value="F:adenosylhomocysteine nucleosidase activity"/>
    <property type="evidence" value="ECO:0007669"/>
    <property type="project" value="TreeGrafter"/>
</dbReference>
<dbReference type="PANTHER" id="PTHR46832:SF1">
    <property type="entry name" value="5'-METHYLTHIOADENOSINE_S-ADENOSYLHOMOCYSTEINE NUCLEOSIDASE"/>
    <property type="match status" value="1"/>
</dbReference>
<sequence length="247" mass="27435">MKVHIISPITLTESLPAKKGRISDKTIICVKGIKGEKQTSAIIQKFSAKYSPRWNIICGIAGSITKHRGDIVIAKWVYDLDYGKIDDNGKFIHRSENDGGPDVRLLSYCELLAEAKNQDWKQTIKAKRPDNESILRTEAHIGYIASSDKLVDNIDESFIEVLIKTLPEIDAFEMEGSGAGIAIRLIQSEWMIGHIVIRGISDIPESNKTTKNEFQDNGSAQRKIWKAYAAAAVAAFVAALINRLPKK</sequence>
<name>A0A1F5VQS0_9BACT</name>
<dbReference type="InterPro" id="IPR000845">
    <property type="entry name" value="Nucleoside_phosphorylase_d"/>
</dbReference>
<dbReference type="SUPFAM" id="SSF53167">
    <property type="entry name" value="Purine and uridine phosphorylases"/>
    <property type="match status" value="1"/>
</dbReference>
<evidence type="ECO:0000259" key="1">
    <source>
        <dbReference type="Pfam" id="PF01048"/>
    </source>
</evidence>
<dbReference type="STRING" id="1817863.A2Y62_10375"/>
<evidence type="ECO:0000313" key="3">
    <source>
        <dbReference type="Proteomes" id="UP000178943"/>
    </source>
</evidence>
<dbReference type="AlphaFoldDB" id="A0A1F5VQS0"/>
<dbReference type="EMBL" id="MFGW01000109">
    <property type="protein sequence ID" value="OGF65709.1"/>
    <property type="molecule type" value="Genomic_DNA"/>
</dbReference>
<feature type="domain" description="Nucleoside phosphorylase" evidence="1">
    <location>
        <begin position="19"/>
        <end position="223"/>
    </location>
</feature>
<gene>
    <name evidence="2" type="ORF">A2Y62_10375</name>
</gene>
<organism evidence="2 3">
    <name type="scientific">Candidatus Fischerbacteria bacterium RBG_13_37_8</name>
    <dbReference type="NCBI Taxonomy" id="1817863"/>
    <lineage>
        <taxon>Bacteria</taxon>
        <taxon>Candidatus Fischeribacteriota</taxon>
    </lineage>
</organism>
<reference evidence="2 3" key="1">
    <citation type="journal article" date="2016" name="Nat. Commun.">
        <title>Thousands of microbial genomes shed light on interconnected biogeochemical processes in an aquifer system.</title>
        <authorList>
            <person name="Anantharaman K."/>
            <person name="Brown C.T."/>
            <person name="Hug L.A."/>
            <person name="Sharon I."/>
            <person name="Castelle C.J."/>
            <person name="Probst A.J."/>
            <person name="Thomas B.C."/>
            <person name="Singh A."/>
            <person name="Wilkins M.J."/>
            <person name="Karaoz U."/>
            <person name="Brodie E.L."/>
            <person name="Williams K.H."/>
            <person name="Hubbard S.S."/>
            <person name="Banfield J.F."/>
        </authorList>
    </citation>
    <scope>NUCLEOTIDE SEQUENCE [LARGE SCALE GENOMIC DNA]</scope>
</reference>
<evidence type="ECO:0000313" key="2">
    <source>
        <dbReference type="EMBL" id="OGF65709.1"/>
    </source>
</evidence>
<dbReference type="GO" id="GO:0005829">
    <property type="term" value="C:cytosol"/>
    <property type="evidence" value="ECO:0007669"/>
    <property type="project" value="TreeGrafter"/>
</dbReference>
<dbReference type="InterPro" id="IPR035994">
    <property type="entry name" value="Nucleoside_phosphorylase_sf"/>
</dbReference>
<dbReference type="Proteomes" id="UP000178943">
    <property type="component" value="Unassembled WGS sequence"/>
</dbReference>
<protein>
    <recommendedName>
        <fullName evidence="1">Nucleoside phosphorylase domain-containing protein</fullName>
    </recommendedName>
</protein>
<dbReference type="GO" id="GO:0019284">
    <property type="term" value="P:L-methionine salvage from S-adenosylmethionine"/>
    <property type="evidence" value="ECO:0007669"/>
    <property type="project" value="TreeGrafter"/>
</dbReference>
<comment type="caution">
    <text evidence="2">The sequence shown here is derived from an EMBL/GenBank/DDBJ whole genome shotgun (WGS) entry which is preliminary data.</text>
</comment>
<dbReference type="Gene3D" id="3.40.50.1580">
    <property type="entry name" value="Nucleoside phosphorylase domain"/>
    <property type="match status" value="1"/>
</dbReference>
<accession>A0A1F5VQS0</accession>
<dbReference type="Pfam" id="PF01048">
    <property type="entry name" value="PNP_UDP_1"/>
    <property type="match status" value="1"/>
</dbReference>